<evidence type="ECO:0000256" key="5">
    <source>
        <dbReference type="ARBA" id="ARBA00023163"/>
    </source>
</evidence>
<keyword evidence="8" id="KW-1133">Transmembrane helix</keyword>
<dbReference type="PANTHER" id="PTHR46373:SF20">
    <property type="entry name" value="PROTEIN RKD1"/>
    <property type="match status" value="1"/>
</dbReference>
<feature type="transmembrane region" description="Helical" evidence="8">
    <location>
        <begin position="565"/>
        <end position="586"/>
    </location>
</feature>
<dbReference type="InterPro" id="IPR044607">
    <property type="entry name" value="RKD-like"/>
</dbReference>
<dbReference type="EMBL" id="JACEIK010000652">
    <property type="protein sequence ID" value="MCD7460431.1"/>
    <property type="molecule type" value="Genomic_DNA"/>
</dbReference>
<name>A0ABS8SNK9_DATST</name>
<evidence type="ECO:0000256" key="8">
    <source>
        <dbReference type="SAM" id="Phobius"/>
    </source>
</evidence>
<accession>A0ABS8SNK9</accession>
<evidence type="ECO:0000259" key="9">
    <source>
        <dbReference type="PROSITE" id="PS51519"/>
    </source>
</evidence>
<dbReference type="Pfam" id="PF02042">
    <property type="entry name" value="RWP-RK"/>
    <property type="match status" value="1"/>
</dbReference>
<dbReference type="PANTHER" id="PTHR46373">
    <property type="entry name" value="PROTEIN RKD4"/>
    <property type="match status" value="1"/>
</dbReference>
<comment type="function">
    <text evidence="1">Putative transcription factor.</text>
</comment>
<sequence length="601" mass="67294">MSEDQDKSNLGIGSHEEEYCYNYGIGFGSPLICCPSPGTLSWQAQCWSEIPTGLVPAVNLTTTHGENVEIIHNNNNNNNGKILSKKLFCFADGHILDPQRADLFYLDLSKRAYQITIHRHNGFDSFSLTKVIVVSDLVQLLKVFLSSKVRLMFLIDEAYSLLTDELNLIGTGQPHLQMEVEFAFSLHNLMRSTMGYAISQASSSRKTNSQNVKAFVVCEIENEHFLDQAADNSGHDSSQSIQSFLPTGRNIKLSPCRVASVVYSLYLYGEVDEDLKILGRVSDITSSVCISSVKFSYRTEGHSQDYHFHGNLSLSLLVPTEESPIGFFEIVYCPQRAHLTSKVQQSPPSINKQKQYDSSPYLDSAVVQSSSNGRPMLLEALEGNAIASHESQEVIVDGPTNIQTKRNKSRTIWTAAELISLEDLEQNYGKKREEAAESLQVSVSTFKRICRKFGIPRWPSGKRKKDERLISVTDEVRTSQLPQNSMPCEDRETTSVSRQKRKRKVIEADNVDANNHFEKLPFEIQNCSSKKQAVDCSTKDSSCLNSISGAIEGVNEGQSLNSESINVSILSLSFFSVIISTIYLFLHKLEDKTNIYFMKPR</sequence>
<keyword evidence="3" id="KW-0175">Coiled coil</keyword>
<evidence type="ECO:0000256" key="3">
    <source>
        <dbReference type="ARBA" id="ARBA00023054"/>
    </source>
</evidence>
<keyword evidence="8" id="KW-0472">Membrane</keyword>
<reference evidence="10 11" key="1">
    <citation type="journal article" date="2021" name="BMC Genomics">
        <title>Datura genome reveals duplications of psychoactive alkaloid biosynthetic genes and high mutation rate following tissue culture.</title>
        <authorList>
            <person name="Rajewski A."/>
            <person name="Carter-House D."/>
            <person name="Stajich J."/>
            <person name="Litt A."/>
        </authorList>
    </citation>
    <scope>NUCLEOTIDE SEQUENCE [LARGE SCALE GENOMIC DNA]</scope>
    <source>
        <strain evidence="10">AR-01</strain>
    </source>
</reference>
<evidence type="ECO:0000256" key="1">
    <source>
        <dbReference type="ARBA" id="ARBA00004049"/>
    </source>
</evidence>
<organism evidence="10 11">
    <name type="scientific">Datura stramonium</name>
    <name type="common">Jimsonweed</name>
    <name type="synonym">Common thornapple</name>
    <dbReference type="NCBI Taxonomy" id="4076"/>
    <lineage>
        <taxon>Eukaryota</taxon>
        <taxon>Viridiplantae</taxon>
        <taxon>Streptophyta</taxon>
        <taxon>Embryophyta</taxon>
        <taxon>Tracheophyta</taxon>
        <taxon>Spermatophyta</taxon>
        <taxon>Magnoliopsida</taxon>
        <taxon>eudicotyledons</taxon>
        <taxon>Gunneridae</taxon>
        <taxon>Pentapetalae</taxon>
        <taxon>asterids</taxon>
        <taxon>lamiids</taxon>
        <taxon>Solanales</taxon>
        <taxon>Solanaceae</taxon>
        <taxon>Solanoideae</taxon>
        <taxon>Datureae</taxon>
        <taxon>Datura</taxon>
    </lineage>
</organism>
<evidence type="ECO:0000313" key="11">
    <source>
        <dbReference type="Proteomes" id="UP000823775"/>
    </source>
</evidence>
<comment type="caution">
    <text evidence="10">The sequence shown here is derived from an EMBL/GenBank/DDBJ whole genome shotgun (WGS) entry which is preliminary data.</text>
</comment>
<evidence type="ECO:0000313" key="10">
    <source>
        <dbReference type="EMBL" id="MCD7460431.1"/>
    </source>
</evidence>
<keyword evidence="6" id="KW-0539">Nucleus</keyword>
<evidence type="ECO:0000256" key="7">
    <source>
        <dbReference type="SAM" id="MobiDB-lite"/>
    </source>
</evidence>
<feature type="region of interest" description="Disordered" evidence="7">
    <location>
        <begin position="479"/>
        <end position="502"/>
    </location>
</feature>
<proteinExistence type="predicted"/>
<feature type="domain" description="RWP-RK" evidence="9">
    <location>
        <begin position="399"/>
        <end position="487"/>
    </location>
</feature>
<keyword evidence="5" id="KW-0804">Transcription</keyword>
<dbReference type="Proteomes" id="UP000823775">
    <property type="component" value="Unassembled WGS sequence"/>
</dbReference>
<gene>
    <name evidence="10" type="ORF">HAX54_043527</name>
</gene>
<keyword evidence="4" id="KW-0238">DNA-binding</keyword>
<evidence type="ECO:0000256" key="4">
    <source>
        <dbReference type="ARBA" id="ARBA00023125"/>
    </source>
</evidence>
<keyword evidence="8" id="KW-0812">Transmembrane</keyword>
<dbReference type="InterPro" id="IPR003035">
    <property type="entry name" value="RWP-RK_dom"/>
</dbReference>
<evidence type="ECO:0000256" key="2">
    <source>
        <dbReference type="ARBA" id="ARBA00023015"/>
    </source>
</evidence>
<keyword evidence="2" id="KW-0805">Transcription regulation</keyword>
<protein>
    <recommendedName>
        <fullName evidence="9">RWP-RK domain-containing protein</fullName>
    </recommendedName>
</protein>
<keyword evidence="11" id="KW-1185">Reference proteome</keyword>
<evidence type="ECO:0000256" key="6">
    <source>
        <dbReference type="ARBA" id="ARBA00023242"/>
    </source>
</evidence>
<dbReference type="PROSITE" id="PS51519">
    <property type="entry name" value="RWP_RK"/>
    <property type="match status" value="1"/>
</dbReference>